<evidence type="ECO:0000259" key="5">
    <source>
        <dbReference type="Pfam" id="PF12766"/>
    </source>
</evidence>
<dbReference type="SUPFAM" id="SSF50475">
    <property type="entry name" value="FMN-binding split barrel"/>
    <property type="match status" value="1"/>
</dbReference>
<sequence length="189" mass="20937">MTTDPHPWAERLDSLLDQAWSRLLRGVHDRHAPTRHPTLATQAPDGWPEARTVVLRAADRTAGTLDLHTDLRSPKIAALAALPRAALHVWDASAHLQFRLRVEVAVLTGPDTAALWDRVPPASRISYGTLPPPGQPIPGALDYSTQPDPDRFAVLRCHLVEMDLLHLGPRHRRARFSRADGWAGTWLAP</sequence>
<comment type="cofactor">
    <cofactor evidence="1">
        <name>FMN</name>
        <dbReference type="ChEBI" id="CHEBI:58210"/>
    </cofactor>
</comment>
<dbReference type="InterPro" id="IPR000659">
    <property type="entry name" value="Pyridox_Oxase"/>
</dbReference>
<keyword evidence="4" id="KW-0560">Oxidoreductase</keyword>
<dbReference type="PANTHER" id="PTHR10851:SF3">
    <property type="entry name" value="PYRIDOXINE_PYRIDOXAMINE 5'-PHOSPHATE OXIDASE 2"/>
    <property type="match status" value="1"/>
</dbReference>
<feature type="domain" description="Pyridoxamine 5'-phosphate oxidase Alr4036 family FMN-binding" evidence="5">
    <location>
        <begin position="19"/>
        <end position="107"/>
    </location>
</feature>
<evidence type="ECO:0000313" key="6">
    <source>
        <dbReference type="EMBL" id="NBE06055.1"/>
    </source>
</evidence>
<keyword evidence="3" id="KW-0288">FMN</keyword>
<dbReference type="InterPro" id="IPR024624">
    <property type="entry name" value="Pyridox_Oxase_Alr4036_FMN-bd"/>
</dbReference>
<keyword evidence="2" id="KW-0285">Flavoprotein</keyword>
<proteinExistence type="predicted"/>
<comment type="caution">
    <text evidence="6">The sequence shown here is derived from an EMBL/GenBank/DDBJ whole genome shotgun (WGS) entry which is preliminary data.</text>
</comment>
<dbReference type="EMBL" id="JAAATW010000001">
    <property type="protein sequence ID" value="NBE06055.1"/>
    <property type="molecule type" value="Genomic_DNA"/>
</dbReference>
<name>A0ABW9Y0N2_9RHOB</name>
<evidence type="ECO:0000256" key="1">
    <source>
        <dbReference type="ARBA" id="ARBA00001917"/>
    </source>
</evidence>
<keyword evidence="7" id="KW-1185">Reference proteome</keyword>
<dbReference type="PANTHER" id="PTHR10851">
    <property type="entry name" value="PYRIDOXINE-5-PHOSPHATE OXIDASE"/>
    <property type="match status" value="1"/>
</dbReference>
<evidence type="ECO:0000256" key="2">
    <source>
        <dbReference type="ARBA" id="ARBA00022630"/>
    </source>
</evidence>
<accession>A0ABW9Y0N2</accession>
<dbReference type="Gene3D" id="2.30.110.10">
    <property type="entry name" value="Electron Transport, Fmn-binding Protein, Chain A"/>
    <property type="match status" value="1"/>
</dbReference>
<evidence type="ECO:0000256" key="4">
    <source>
        <dbReference type="ARBA" id="ARBA00023002"/>
    </source>
</evidence>
<dbReference type="RefSeq" id="WP_161764972.1">
    <property type="nucleotide sequence ID" value="NZ_JAAATW010000001.1"/>
</dbReference>
<reference evidence="7" key="1">
    <citation type="submission" date="2020-01" db="EMBL/GenBank/DDBJ databases">
        <title>Sphingomonas sp. strain CSW-10.</title>
        <authorList>
            <person name="Chen W.-M."/>
        </authorList>
    </citation>
    <scope>NUCLEOTIDE SEQUENCE [LARGE SCALE GENOMIC DNA]</scope>
    <source>
        <strain evidence="7">CCP-1</strain>
    </source>
</reference>
<dbReference type="Proteomes" id="UP001517376">
    <property type="component" value="Unassembled WGS sequence"/>
</dbReference>
<evidence type="ECO:0000313" key="7">
    <source>
        <dbReference type="Proteomes" id="UP001517376"/>
    </source>
</evidence>
<gene>
    <name evidence="6" type="ORF">GU920_00745</name>
</gene>
<protein>
    <submittedName>
        <fullName evidence="6">Pyridoxamine 5'-phosphate oxidase</fullName>
    </submittedName>
</protein>
<organism evidence="6 7">
    <name type="scientific">Paragemmobacter ruber</name>
    <dbReference type="NCBI Taxonomy" id="1985673"/>
    <lineage>
        <taxon>Bacteria</taxon>
        <taxon>Pseudomonadati</taxon>
        <taxon>Pseudomonadota</taxon>
        <taxon>Alphaproteobacteria</taxon>
        <taxon>Rhodobacterales</taxon>
        <taxon>Paracoccaceae</taxon>
        <taxon>Paragemmobacter</taxon>
    </lineage>
</organism>
<evidence type="ECO:0000256" key="3">
    <source>
        <dbReference type="ARBA" id="ARBA00022643"/>
    </source>
</evidence>
<dbReference type="Pfam" id="PF12766">
    <property type="entry name" value="Pyridox_oxase_2"/>
    <property type="match status" value="1"/>
</dbReference>
<dbReference type="InterPro" id="IPR012349">
    <property type="entry name" value="Split_barrel_FMN-bd"/>
</dbReference>